<feature type="transmembrane region" description="Helical" evidence="2">
    <location>
        <begin position="6"/>
        <end position="24"/>
    </location>
</feature>
<evidence type="ECO:0000313" key="3">
    <source>
        <dbReference type="EMBL" id="BBP91617.1"/>
    </source>
</evidence>
<dbReference type="EMBL" id="AP021906">
    <property type="protein sequence ID" value="BBP91617.1"/>
    <property type="molecule type" value="Genomic_DNA"/>
</dbReference>
<accession>A0A5S9MDR9</accession>
<evidence type="ECO:0000313" key="4">
    <source>
        <dbReference type="Proteomes" id="UP000464658"/>
    </source>
</evidence>
<keyword evidence="2" id="KW-0812">Transmembrane</keyword>
<feature type="compositionally biased region" description="Basic residues" evidence="1">
    <location>
        <begin position="132"/>
        <end position="148"/>
    </location>
</feature>
<evidence type="ECO:0000256" key="2">
    <source>
        <dbReference type="SAM" id="Phobius"/>
    </source>
</evidence>
<organism evidence="3 4">
    <name type="scientific">Bacillus safensis</name>
    <dbReference type="NCBI Taxonomy" id="561879"/>
    <lineage>
        <taxon>Bacteria</taxon>
        <taxon>Bacillati</taxon>
        <taxon>Bacillota</taxon>
        <taxon>Bacilli</taxon>
        <taxon>Bacillales</taxon>
        <taxon>Bacillaceae</taxon>
        <taxon>Bacillus</taxon>
    </lineage>
</organism>
<dbReference type="SUPFAM" id="SSF58104">
    <property type="entry name" value="Methyl-accepting chemotaxis protein (MCP) signaling domain"/>
    <property type="match status" value="1"/>
</dbReference>
<protein>
    <submittedName>
        <fullName evidence="3">UPF0478 protein YtxG</fullName>
    </submittedName>
</protein>
<gene>
    <name evidence="3" type="primary">ytxG</name>
    <name evidence="3" type="ORF">BsIDN1_52350</name>
</gene>
<dbReference type="Pfam" id="PF06103">
    <property type="entry name" value="DUF948"/>
    <property type="match status" value="1"/>
</dbReference>
<reference evidence="3 4" key="1">
    <citation type="submission" date="2019-12" db="EMBL/GenBank/DDBJ databases">
        <title>Full genome sequence of a Bacillus safensis strain isolated from commercially available natto in Indonesia.</title>
        <authorList>
            <person name="Yoshida M."/>
            <person name="Uomi M."/>
            <person name="Waturangi D."/>
            <person name="Ekaputri J.J."/>
            <person name="Setiamarga D.H.E."/>
        </authorList>
    </citation>
    <scope>NUCLEOTIDE SEQUENCE [LARGE SCALE GENOMIC DNA]</scope>
    <source>
        <strain evidence="3 4">IDN1</strain>
    </source>
</reference>
<keyword evidence="2" id="KW-1133">Transmembrane helix</keyword>
<dbReference type="Gene3D" id="1.10.287.950">
    <property type="entry name" value="Methyl-accepting chemotaxis protein"/>
    <property type="match status" value="1"/>
</dbReference>
<feature type="region of interest" description="Disordered" evidence="1">
    <location>
        <begin position="132"/>
        <end position="156"/>
    </location>
</feature>
<dbReference type="PANTHER" id="PTHR40070:SF1">
    <property type="entry name" value="UPF0478 PROTEIN YTXG"/>
    <property type="match status" value="1"/>
</dbReference>
<dbReference type="AlphaFoldDB" id="A0A5S9MDR9"/>
<dbReference type="Proteomes" id="UP000464658">
    <property type="component" value="Chromosome"/>
</dbReference>
<evidence type="ECO:0000256" key="1">
    <source>
        <dbReference type="SAM" id="MobiDB-lite"/>
    </source>
</evidence>
<proteinExistence type="predicted"/>
<keyword evidence="2" id="KW-0472">Membrane</keyword>
<dbReference type="InterPro" id="IPR009293">
    <property type="entry name" value="UPF0478"/>
</dbReference>
<dbReference type="PANTHER" id="PTHR40070">
    <property type="entry name" value="UPF0478 PROTEIN YTXG"/>
    <property type="match status" value="1"/>
</dbReference>
<sequence>MIIILYLSVALIAIAFLILVIYLSKTLKSLQLTLKNVASTLEGLEGQMQGITTETAQLLHKTNQLAEDIQDKSAKLNTVVDAVQGIGGSINQFNTSIKQAAGAVSSSVERNQEKVTDVVSWSNAALEIYKKWKQRKHQKNKPYSHRRNNHEQRRNQ</sequence>
<name>A0A5S9MDR9_BACIA</name>